<keyword evidence="7" id="KW-1185">Reference proteome</keyword>
<sequence length="213" mass="23952">MSKIWIVDNSSLFIEGVKKVLHHTRGLKLDNHGSSGKELYTFLESDCPDLLILDIQLKGESGFAILQFLKDHHPALPVLVITHKDLNVFAVRSIRAGARGYIPKNQLSGDLLVQALRYIIDNNKPFIIPEVASLLADRIDHGNGDAPRHTSLSDRELEVFCCIALGLATQEIADHFHISHHTVHTYRARIREKMGMKSNVEIIRYALAYNLIS</sequence>
<proteinExistence type="predicted"/>
<dbReference type="AlphaFoldDB" id="A0A521FD17"/>
<evidence type="ECO:0000313" key="7">
    <source>
        <dbReference type="Proteomes" id="UP000317593"/>
    </source>
</evidence>
<dbReference type="SUPFAM" id="SSF52172">
    <property type="entry name" value="CheY-like"/>
    <property type="match status" value="1"/>
</dbReference>
<dbReference type="GO" id="GO:0006355">
    <property type="term" value="P:regulation of DNA-templated transcription"/>
    <property type="evidence" value="ECO:0007669"/>
    <property type="project" value="InterPro"/>
</dbReference>
<dbReference type="SMART" id="SM00421">
    <property type="entry name" value="HTH_LUXR"/>
    <property type="match status" value="1"/>
</dbReference>
<dbReference type="InterPro" id="IPR011006">
    <property type="entry name" value="CheY-like_superfamily"/>
</dbReference>
<protein>
    <submittedName>
        <fullName evidence="6">Two component transcriptional regulator, LuxR family</fullName>
    </submittedName>
</protein>
<dbReference type="Proteomes" id="UP000317593">
    <property type="component" value="Unassembled WGS sequence"/>
</dbReference>
<name>A0A521FD17_9BACT</name>
<dbReference type="GO" id="GO:0003677">
    <property type="term" value="F:DNA binding"/>
    <property type="evidence" value="ECO:0007669"/>
    <property type="project" value="UniProtKB-KW"/>
</dbReference>
<dbReference type="Pfam" id="PF00196">
    <property type="entry name" value="GerE"/>
    <property type="match status" value="1"/>
</dbReference>
<dbReference type="PANTHER" id="PTHR43214">
    <property type="entry name" value="TWO-COMPONENT RESPONSE REGULATOR"/>
    <property type="match status" value="1"/>
</dbReference>
<feature type="modified residue" description="4-aspartylphosphate" evidence="3">
    <location>
        <position position="54"/>
    </location>
</feature>
<dbReference type="GO" id="GO:0000160">
    <property type="term" value="P:phosphorelay signal transduction system"/>
    <property type="evidence" value="ECO:0007669"/>
    <property type="project" value="InterPro"/>
</dbReference>
<dbReference type="CDD" id="cd17535">
    <property type="entry name" value="REC_NarL-like"/>
    <property type="match status" value="1"/>
</dbReference>
<organism evidence="6 7">
    <name type="scientific">Fodinibius sediminis</name>
    <dbReference type="NCBI Taxonomy" id="1214077"/>
    <lineage>
        <taxon>Bacteria</taxon>
        <taxon>Pseudomonadati</taxon>
        <taxon>Balneolota</taxon>
        <taxon>Balneolia</taxon>
        <taxon>Balneolales</taxon>
        <taxon>Balneolaceae</taxon>
        <taxon>Fodinibius</taxon>
    </lineage>
</organism>
<dbReference type="InterPro" id="IPR000792">
    <property type="entry name" value="Tscrpt_reg_LuxR_C"/>
</dbReference>
<accession>A0A521FD17</accession>
<feature type="domain" description="Response regulatory" evidence="5">
    <location>
        <begin position="3"/>
        <end position="119"/>
    </location>
</feature>
<reference evidence="6 7" key="1">
    <citation type="submission" date="2017-05" db="EMBL/GenBank/DDBJ databases">
        <authorList>
            <person name="Varghese N."/>
            <person name="Submissions S."/>
        </authorList>
    </citation>
    <scope>NUCLEOTIDE SEQUENCE [LARGE SCALE GENOMIC DNA]</scope>
    <source>
        <strain evidence="6 7">DSM 21194</strain>
    </source>
</reference>
<dbReference type="Gene3D" id="3.40.50.2300">
    <property type="match status" value="1"/>
</dbReference>
<evidence type="ECO:0000313" key="6">
    <source>
        <dbReference type="EMBL" id="SMO94087.1"/>
    </source>
</evidence>
<dbReference type="PROSITE" id="PS50043">
    <property type="entry name" value="HTH_LUXR_2"/>
    <property type="match status" value="1"/>
</dbReference>
<evidence type="ECO:0000256" key="3">
    <source>
        <dbReference type="PROSITE-ProRule" id="PRU00169"/>
    </source>
</evidence>
<dbReference type="PROSITE" id="PS50110">
    <property type="entry name" value="RESPONSE_REGULATORY"/>
    <property type="match status" value="1"/>
</dbReference>
<dbReference type="InterPro" id="IPR016032">
    <property type="entry name" value="Sig_transdc_resp-reg_C-effctor"/>
</dbReference>
<feature type="domain" description="HTH luxR-type" evidence="4">
    <location>
        <begin position="145"/>
        <end position="210"/>
    </location>
</feature>
<keyword evidence="2" id="KW-0238">DNA-binding</keyword>
<dbReference type="InterPro" id="IPR039420">
    <property type="entry name" value="WalR-like"/>
</dbReference>
<keyword evidence="1 3" id="KW-0597">Phosphoprotein</keyword>
<dbReference type="EMBL" id="FXTH01000030">
    <property type="protein sequence ID" value="SMO94087.1"/>
    <property type="molecule type" value="Genomic_DNA"/>
</dbReference>
<dbReference type="PRINTS" id="PR00038">
    <property type="entry name" value="HTHLUXR"/>
</dbReference>
<dbReference type="Pfam" id="PF00072">
    <property type="entry name" value="Response_reg"/>
    <property type="match status" value="1"/>
</dbReference>
<dbReference type="PROSITE" id="PS00622">
    <property type="entry name" value="HTH_LUXR_1"/>
    <property type="match status" value="1"/>
</dbReference>
<evidence type="ECO:0000256" key="1">
    <source>
        <dbReference type="ARBA" id="ARBA00022553"/>
    </source>
</evidence>
<dbReference type="SUPFAM" id="SSF46894">
    <property type="entry name" value="C-terminal effector domain of the bipartite response regulators"/>
    <property type="match status" value="1"/>
</dbReference>
<evidence type="ECO:0000256" key="2">
    <source>
        <dbReference type="ARBA" id="ARBA00023125"/>
    </source>
</evidence>
<dbReference type="CDD" id="cd06170">
    <property type="entry name" value="LuxR_C_like"/>
    <property type="match status" value="1"/>
</dbReference>
<evidence type="ECO:0000259" key="5">
    <source>
        <dbReference type="PROSITE" id="PS50110"/>
    </source>
</evidence>
<dbReference type="SMART" id="SM00448">
    <property type="entry name" value="REC"/>
    <property type="match status" value="1"/>
</dbReference>
<dbReference type="InterPro" id="IPR058245">
    <property type="entry name" value="NreC/VraR/RcsB-like_REC"/>
</dbReference>
<evidence type="ECO:0000259" key="4">
    <source>
        <dbReference type="PROSITE" id="PS50043"/>
    </source>
</evidence>
<dbReference type="RefSeq" id="WP_142716075.1">
    <property type="nucleotide sequence ID" value="NZ_FXTH01000030.1"/>
</dbReference>
<gene>
    <name evidence="6" type="ORF">SAMN06265218_1302</name>
</gene>
<dbReference type="OrthoDB" id="9797341at2"/>
<dbReference type="InterPro" id="IPR001789">
    <property type="entry name" value="Sig_transdc_resp-reg_receiver"/>
</dbReference>